<dbReference type="Pfam" id="PF00155">
    <property type="entry name" value="Aminotran_1_2"/>
    <property type="match status" value="1"/>
</dbReference>
<dbReference type="PANTHER" id="PTHR11879">
    <property type="entry name" value="ASPARTATE AMINOTRANSFERASE"/>
    <property type="match status" value="1"/>
</dbReference>
<evidence type="ECO:0000256" key="3">
    <source>
        <dbReference type="ARBA" id="ARBA00022576"/>
    </source>
</evidence>
<comment type="subunit">
    <text evidence="2">Homodimer.</text>
</comment>
<dbReference type="InterPro" id="IPR000796">
    <property type="entry name" value="Asp_trans"/>
</dbReference>
<feature type="domain" description="Aminotransferase class I/classII large" evidence="7">
    <location>
        <begin position="242"/>
        <end position="307"/>
    </location>
</feature>
<comment type="catalytic activity">
    <reaction evidence="6">
        <text>L-aspartate + 2-oxoglutarate = oxaloacetate + L-glutamate</text>
        <dbReference type="Rhea" id="RHEA:21824"/>
        <dbReference type="ChEBI" id="CHEBI:16452"/>
        <dbReference type="ChEBI" id="CHEBI:16810"/>
        <dbReference type="ChEBI" id="CHEBI:29985"/>
        <dbReference type="ChEBI" id="CHEBI:29991"/>
        <dbReference type="EC" id="2.6.1.1"/>
    </reaction>
</comment>
<dbReference type="InterPro" id="IPR015421">
    <property type="entry name" value="PyrdxlP-dep_Trfase_major"/>
</dbReference>
<accession>A0A9Q0K574</accession>
<keyword evidence="5" id="KW-0663">Pyridoxal phosphate</keyword>
<keyword evidence="9" id="KW-1185">Reference proteome</keyword>
<reference evidence="8" key="1">
    <citation type="journal article" date="2023" name="Plant J.">
        <title>The genome of the king protea, Protea cynaroides.</title>
        <authorList>
            <person name="Chang J."/>
            <person name="Duong T.A."/>
            <person name="Schoeman C."/>
            <person name="Ma X."/>
            <person name="Roodt D."/>
            <person name="Barker N."/>
            <person name="Li Z."/>
            <person name="Van de Peer Y."/>
            <person name="Mizrachi E."/>
        </authorList>
    </citation>
    <scope>NUCLEOTIDE SEQUENCE</scope>
    <source>
        <tissue evidence="8">Young leaves</tissue>
    </source>
</reference>
<dbReference type="GO" id="GO:0004069">
    <property type="term" value="F:L-aspartate:2-oxoglutarate aminotransferase activity"/>
    <property type="evidence" value="ECO:0007669"/>
    <property type="project" value="TreeGrafter"/>
</dbReference>
<name>A0A9Q0K574_9MAGN</name>
<dbReference type="GO" id="GO:0006520">
    <property type="term" value="P:amino acid metabolic process"/>
    <property type="evidence" value="ECO:0007669"/>
    <property type="project" value="InterPro"/>
</dbReference>
<dbReference type="SUPFAM" id="SSF53383">
    <property type="entry name" value="PLP-dependent transferases"/>
    <property type="match status" value="1"/>
</dbReference>
<sequence>MNLDGAGPSPTDCGGKPSSMTADGVLNRLDGCPDGSMLFLCFIWAIKLSDSRENSEQVAEQYDEIPTGLEDHIARKGLVIRALLLIKRASNVVSFSLLSTVVSSFLLSVIVLNTMISCGINVIVGWLFGTHFQDAYGNLRSLDAYHHPFLQGYVKVGDAGMWIVAPTKEDYSGNCGTDRVDPIQRRYESDDRRGLCSLSKRGGENVQLAVEDNYAAYGFEVANSWCCYVARKSGGLIPCWSRSKGLLPFSKSTYQSFASGSLDADTQSVRFFVADGGECLVAQIYAKNMGLYGERVGALNIFCRIANIAFLRRLDLQQNLEDKVLIYGDGNVMNLEATNAVSPRQGIG</sequence>
<dbReference type="EMBL" id="JAMYWD010000008">
    <property type="protein sequence ID" value="KAJ4963272.1"/>
    <property type="molecule type" value="Genomic_DNA"/>
</dbReference>
<dbReference type="OrthoDB" id="5835829at2759"/>
<dbReference type="GO" id="GO:0030170">
    <property type="term" value="F:pyridoxal phosphate binding"/>
    <property type="evidence" value="ECO:0007669"/>
    <property type="project" value="InterPro"/>
</dbReference>
<proteinExistence type="predicted"/>
<dbReference type="InterPro" id="IPR004839">
    <property type="entry name" value="Aminotransferase_I/II_large"/>
</dbReference>
<evidence type="ECO:0000313" key="9">
    <source>
        <dbReference type="Proteomes" id="UP001141806"/>
    </source>
</evidence>
<organism evidence="8 9">
    <name type="scientific">Protea cynaroides</name>
    <dbReference type="NCBI Taxonomy" id="273540"/>
    <lineage>
        <taxon>Eukaryota</taxon>
        <taxon>Viridiplantae</taxon>
        <taxon>Streptophyta</taxon>
        <taxon>Embryophyta</taxon>
        <taxon>Tracheophyta</taxon>
        <taxon>Spermatophyta</taxon>
        <taxon>Magnoliopsida</taxon>
        <taxon>Proteales</taxon>
        <taxon>Proteaceae</taxon>
        <taxon>Protea</taxon>
    </lineage>
</organism>
<dbReference type="InterPro" id="IPR015424">
    <property type="entry name" value="PyrdxlP-dep_Trfase"/>
</dbReference>
<dbReference type="GO" id="GO:0005739">
    <property type="term" value="C:mitochondrion"/>
    <property type="evidence" value="ECO:0007669"/>
    <property type="project" value="TreeGrafter"/>
</dbReference>
<evidence type="ECO:0000313" key="8">
    <source>
        <dbReference type="EMBL" id="KAJ4963272.1"/>
    </source>
</evidence>
<evidence type="ECO:0000256" key="6">
    <source>
        <dbReference type="ARBA" id="ARBA00049185"/>
    </source>
</evidence>
<evidence type="ECO:0000256" key="5">
    <source>
        <dbReference type="ARBA" id="ARBA00022898"/>
    </source>
</evidence>
<dbReference type="AlphaFoldDB" id="A0A9Q0K574"/>
<dbReference type="Proteomes" id="UP001141806">
    <property type="component" value="Unassembled WGS sequence"/>
</dbReference>
<dbReference type="Gene3D" id="3.40.640.10">
    <property type="entry name" value="Type I PLP-dependent aspartate aminotransferase-like (Major domain)"/>
    <property type="match status" value="1"/>
</dbReference>
<gene>
    <name evidence="8" type="ORF">NE237_023211</name>
</gene>
<keyword evidence="3" id="KW-0032">Aminotransferase</keyword>
<evidence type="ECO:0000256" key="1">
    <source>
        <dbReference type="ARBA" id="ARBA00001933"/>
    </source>
</evidence>
<dbReference type="PANTHER" id="PTHR11879:SF57">
    <property type="entry name" value="ASPARTATE AMINOTRANSFERASE 3, CHLOROPLASTIC"/>
    <property type="match status" value="1"/>
</dbReference>
<evidence type="ECO:0000259" key="7">
    <source>
        <dbReference type="Pfam" id="PF00155"/>
    </source>
</evidence>
<comment type="caution">
    <text evidence="8">The sequence shown here is derived from an EMBL/GenBank/DDBJ whole genome shotgun (WGS) entry which is preliminary data.</text>
</comment>
<keyword evidence="4" id="KW-0808">Transferase</keyword>
<protein>
    <recommendedName>
        <fullName evidence="7">Aminotransferase class I/classII large domain-containing protein</fullName>
    </recommendedName>
</protein>
<comment type="cofactor">
    <cofactor evidence="1">
        <name>pyridoxal 5'-phosphate</name>
        <dbReference type="ChEBI" id="CHEBI:597326"/>
    </cofactor>
</comment>
<evidence type="ECO:0000256" key="2">
    <source>
        <dbReference type="ARBA" id="ARBA00011738"/>
    </source>
</evidence>
<evidence type="ECO:0000256" key="4">
    <source>
        <dbReference type="ARBA" id="ARBA00022679"/>
    </source>
</evidence>